<reference evidence="3" key="1">
    <citation type="journal article" date="2019" name="Int. J. Syst. Evol. Microbiol.">
        <title>The Global Catalogue of Microorganisms (GCM) 10K type strain sequencing project: providing services to taxonomists for standard genome sequencing and annotation.</title>
        <authorList>
            <consortium name="The Broad Institute Genomics Platform"/>
            <consortium name="The Broad Institute Genome Sequencing Center for Infectious Disease"/>
            <person name="Wu L."/>
            <person name="Ma J."/>
        </authorList>
    </citation>
    <scope>NUCLEOTIDE SEQUENCE [LARGE SCALE GENOMIC DNA]</scope>
    <source>
        <strain evidence="3">KCTC 62784</strain>
    </source>
</reference>
<organism evidence="2 3">
    <name type="scientific">Vibrio zhugei</name>
    <dbReference type="NCBI Taxonomy" id="2479546"/>
    <lineage>
        <taxon>Bacteria</taxon>
        <taxon>Pseudomonadati</taxon>
        <taxon>Pseudomonadota</taxon>
        <taxon>Gammaproteobacteria</taxon>
        <taxon>Vibrionales</taxon>
        <taxon>Vibrionaceae</taxon>
        <taxon>Vibrio</taxon>
    </lineage>
</organism>
<keyword evidence="3" id="KW-1185">Reference proteome</keyword>
<evidence type="ECO:0000313" key="2">
    <source>
        <dbReference type="EMBL" id="MFC3025153.1"/>
    </source>
</evidence>
<accession>A0ABV7CC08</accession>
<dbReference type="EMBL" id="JBHRSE010000109">
    <property type="protein sequence ID" value="MFC3025153.1"/>
    <property type="molecule type" value="Genomic_DNA"/>
</dbReference>
<dbReference type="InterPro" id="IPR057271">
    <property type="entry name" value="YagK_YfjJ_C"/>
</dbReference>
<comment type="caution">
    <text evidence="2">The sequence shown here is derived from an EMBL/GenBank/DDBJ whole genome shotgun (WGS) entry which is preliminary data.</text>
</comment>
<dbReference type="Proteomes" id="UP001595384">
    <property type="component" value="Unassembled WGS sequence"/>
</dbReference>
<dbReference type="Pfam" id="PF11726">
    <property type="entry name" value="YagK_YfjJ_C"/>
    <property type="match status" value="1"/>
</dbReference>
<feature type="domain" description="YagK/YfjJ C-terminal" evidence="1">
    <location>
        <begin position="46"/>
        <end position="197"/>
    </location>
</feature>
<name>A0ABV7CC08_9VIBR</name>
<evidence type="ECO:0000313" key="3">
    <source>
        <dbReference type="Proteomes" id="UP001595384"/>
    </source>
</evidence>
<proteinExistence type="predicted"/>
<dbReference type="RefSeq" id="WP_123017387.1">
    <property type="nucleotide sequence ID" value="NZ_AP024911.1"/>
</dbReference>
<gene>
    <name evidence="2" type="ORF">ACFODT_15215</name>
</gene>
<sequence>MANRTYLPSITLDRTFEDYPLYYSDKGLYESALTSMVDVFEQALSQFDIALATRLDLFLPEDHQDTDLSILNDYFKLLKEKLNTDSLFYVWRKREDKVPSHNYRVMLFTDYSQYFGDAICWEKRNELAEHLKTAWQEAIEKHYSGKERSIVLLNDRGHYGLGTRCRNKDMNIKHSVFYRMSILVEAWKEARYFFGSSLE</sequence>
<evidence type="ECO:0000259" key="1">
    <source>
        <dbReference type="Pfam" id="PF11726"/>
    </source>
</evidence>
<protein>
    <submittedName>
        <fullName evidence="2">Inovirus-type Gp2 protein</fullName>
    </submittedName>
</protein>